<comment type="similarity">
    <text evidence="7">Belongs to the binding-protein-dependent transport system permease family.</text>
</comment>
<evidence type="ECO:0000256" key="5">
    <source>
        <dbReference type="ARBA" id="ARBA00022989"/>
    </source>
</evidence>
<name>A0A6B0YR11_9CHLR</name>
<dbReference type="Gene3D" id="1.10.3720.10">
    <property type="entry name" value="MetI-like"/>
    <property type="match status" value="1"/>
</dbReference>
<feature type="transmembrane region" description="Helical" evidence="7">
    <location>
        <begin position="242"/>
        <end position="267"/>
    </location>
</feature>
<dbReference type="GO" id="GO:0055085">
    <property type="term" value="P:transmembrane transport"/>
    <property type="evidence" value="ECO:0007669"/>
    <property type="project" value="InterPro"/>
</dbReference>
<organism evidence="9">
    <name type="scientific">Caldilineaceae bacterium SB0664_bin_27</name>
    <dbReference type="NCBI Taxonomy" id="2605260"/>
    <lineage>
        <taxon>Bacteria</taxon>
        <taxon>Bacillati</taxon>
        <taxon>Chloroflexota</taxon>
        <taxon>Caldilineae</taxon>
        <taxon>Caldilineales</taxon>
        <taxon>Caldilineaceae</taxon>
    </lineage>
</organism>
<evidence type="ECO:0000256" key="2">
    <source>
        <dbReference type="ARBA" id="ARBA00022448"/>
    </source>
</evidence>
<evidence type="ECO:0000313" key="9">
    <source>
        <dbReference type="EMBL" id="MXY93047.1"/>
    </source>
</evidence>
<keyword evidence="6 7" id="KW-0472">Membrane</keyword>
<feature type="transmembrane region" description="Helical" evidence="7">
    <location>
        <begin position="105"/>
        <end position="126"/>
    </location>
</feature>
<feature type="transmembrane region" description="Helical" evidence="7">
    <location>
        <begin position="184"/>
        <end position="205"/>
    </location>
</feature>
<feature type="transmembrane region" description="Helical" evidence="7">
    <location>
        <begin position="9"/>
        <end position="27"/>
    </location>
</feature>
<dbReference type="PROSITE" id="PS50928">
    <property type="entry name" value="ABC_TM1"/>
    <property type="match status" value="1"/>
</dbReference>
<evidence type="ECO:0000259" key="8">
    <source>
        <dbReference type="PROSITE" id="PS50928"/>
    </source>
</evidence>
<dbReference type="PANTHER" id="PTHR43163">
    <property type="entry name" value="DIPEPTIDE TRANSPORT SYSTEM PERMEASE PROTEIN DPPB-RELATED"/>
    <property type="match status" value="1"/>
</dbReference>
<comment type="subcellular location">
    <subcellularLocation>
        <location evidence="1 7">Cell membrane</location>
        <topology evidence="1 7">Multi-pass membrane protein</topology>
    </subcellularLocation>
</comment>
<accession>A0A6B0YR11</accession>
<keyword evidence="3" id="KW-1003">Cell membrane</keyword>
<dbReference type="SUPFAM" id="SSF161098">
    <property type="entry name" value="MetI-like"/>
    <property type="match status" value="1"/>
</dbReference>
<dbReference type="Pfam" id="PF00528">
    <property type="entry name" value="BPD_transp_1"/>
    <property type="match status" value="1"/>
</dbReference>
<evidence type="ECO:0000256" key="1">
    <source>
        <dbReference type="ARBA" id="ARBA00004651"/>
    </source>
</evidence>
<feature type="transmembrane region" description="Helical" evidence="7">
    <location>
        <begin position="287"/>
        <end position="313"/>
    </location>
</feature>
<feature type="transmembrane region" description="Helical" evidence="7">
    <location>
        <begin position="138"/>
        <end position="164"/>
    </location>
</feature>
<dbReference type="InterPro" id="IPR000515">
    <property type="entry name" value="MetI-like"/>
</dbReference>
<evidence type="ECO:0000256" key="6">
    <source>
        <dbReference type="ARBA" id="ARBA00023136"/>
    </source>
</evidence>
<gene>
    <name evidence="9" type="ORF">F4Y42_06300</name>
</gene>
<dbReference type="EMBL" id="VXRG01000054">
    <property type="protein sequence ID" value="MXY93047.1"/>
    <property type="molecule type" value="Genomic_DNA"/>
</dbReference>
<dbReference type="InterPro" id="IPR045621">
    <property type="entry name" value="BPD_transp_1_N"/>
</dbReference>
<sequence length="320" mass="35420">MRTYILRRLAISAPILLGLTMVTFIFTELMPGDFVDALIPPLAIVNYTEEQLESMRENYGLNKPPHIRYLIWLRELAKGNMGKSLISGAPVRDEILQRMPATLQLTATSLLFGIAFGAALGILSAVKQYTWVDQTLTLLGFIWISTPGFVFAIGAIFLFSLKISLFPTSGITNYGEEASILTRIHHMFLPALVLGLGSMAGFMRYSRSSLLDVIRQDYITVARAKGLAEKAVLLGHALRNALIPLITIISLDIPFLIGGTVIIEHIFAWPGMGTYSLTAIYSRDYPVIMGVNFMVALVVLLSNLLADITYAFADPRIRYE</sequence>
<evidence type="ECO:0000256" key="7">
    <source>
        <dbReference type="RuleBase" id="RU363032"/>
    </source>
</evidence>
<feature type="domain" description="ABC transmembrane type-1" evidence="8">
    <location>
        <begin position="99"/>
        <end position="306"/>
    </location>
</feature>
<dbReference type="GO" id="GO:0005886">
    <property type="term" value="C:plasma membrane"/>
    <property type="evidence" value="ECO:0007669"/>
    <property type="project" value="UniProtKB-SubCell"/>
</dbReference>
<proteinExistence type="inferred from homology"/>
<keyword evidence="5 7" id="KW-1133">Transmembrane helix</keyword>
<comment type="caution">
    <text evidence="9">The sequence shown here is derived from an EMBL/GenBank/DDBJ whole genome shotgun (WGS) entry which is preliminary data.</text>
</comment>
<keyword evidence="2 7" id="KW-0813">Transport</keyword>
<dbReference type="AlphaFoldDB" id="A0A6B0YR11"/>
<reference evidence="9" key="1">
    <citation type="submission" date="2019-09" db="EMBL/GenBank/DDBJ databases">
        <title>Characterisation of the sponge microbiome using genome-centric metagenomics.</title>
        <authorList>
            <person name="Engelberts J.P."/>
            <person name="Robbins S.J."/>
            <person name="De Goeij J.M."/>
            <person name="Aranda M."/>
            <person name="Bell S.C."/>
            <person name="Webster N.S."/>
        </authorList>
    </citation>
    <scope>NUCLEOTIDE SEQUENCE</scope>
    <source>
        <strain evidence="9">SB0664_bin_27</strain>
    </source>
</reference>
<dbReference type="Pfam" id="PF19300">
    <property type="entry name" value="BPD_transp_1_N"/>
    <property type="match status" value="1"/>
</dbReference>
<dbReference type="CDD" id="cd06261">
    <property type="entry name" value="TM_PBP2"/>
    <property type="match status" value="1"/>
</dbReference>
<dbReference type="InterPro" id="IPR035906">
    <property type="entry name" value="MetI-like_sf"/>
</dbReference>
<protein>
    <submittedName>
        <fullName evidence="9">ABC transporter permease</fullName>
    </submittedName>
</protein>
<evidence type="ECO:0000256" key="4">
    <source>
        <dbReference type="ARBA" id="ARBA00022692"/>
    </source>
</evidence>
<dbReference type="PANTHER" id="PTHR43163:SF6">
    <property type="entry name" value="DIPEPTIDE TRANSPORT SYSTEM PERMEASE PROTEIN DPPB-RELATED"/>
    <property type="match status" value="1"/>
</dbReference>
<keyword evidence="4 7" id="KW-0812">Transmembrane</keyword>
<evidence type="ECO:0000256" key="3">
    <source>
        <dbReference type="ARBA" id="ARBA00022475"/>
    </source>
</evidence>